<dbReference type="CDD" id="cd05243">
    <property type="entry name" value="SDR_a5"/>
    <property type="match status" value="1"/>
</dbReference>
<sequence length="230" mass="24769">MDTPITSHAHTHHRVAVVGGHGQVARHLLHDLRRSDHQAVALVRRESYRDELEHRGAEVRLLELEQQGVDDYAAAFEGCTAVVFAAGGGPDGSIERKRTVDLEGSLKSVEAATRVGAHRFVQISAMGVDDPLPDDTEDVWRAYVEAKRDADAALRASDLAWTIIRPGRLTDDPATDRVALGERLDRGEVPRADVAAVVAAVLGDTRTVGRQWDLVAGDRSVPAAVTAALG</sequence>
<dbReference type="InterPro" id="IPR016040">
    <property type="entry name" value="NAD(P)-bd_dom"/>
</dbReference>
<dbReference type="Gene3D" id="3.40.50.720">
    <property type="entry name" value="NAD(P)-binding Rossmann-like Domain"/>
    <property type="match status" value="1"/>
</dbReference>
<evidence type="ECO:0000259" key="1">
    <source>
        <dbReference type="Pfam" id="PF13460"/>
    </source>
</evidence>
<dbReference type="RefSeq" id="WP_179518243.1">
    <property type="nucleotide sequence ID" value="NZ_JACCAC010000001.1"/>
</dbReference>
<name>A0A7Y9USJ0_9ACTN</name>
<comment type="caution">
    <text evidence="2">The sequence shown here is derived from an EMBL/GenBank/DDBJ whole genome shotgun (WGS) entry which is preliminary data.</text>
</comment>
<dbReference type="SUPFAM" id="SSF51735">
    <property type="entry name" value="NAD(P)-binding Rossmann-fold domains"/>
    <property type="match status" value="1"/>
</dbReference>
<feature type="domain" description="NAD(P)-binding" evidence="1">
    <location>
        <begin position="19"/>
        <end position="204"/>
    </location>
</feature>
<dbReference type="PANTHER" id="PTHR15020">
    <property type="entry name" value="FLAVIN REDUCTASE-RELATED"/>
    <property type="match status" value="1"/>
</dbReference>
<dbReference type="Proteomes" id="UP000544110">
    <property type="component" value="Unassembled WGS sequence"/>
</dbReference>
<accession>A0A7Y9USJ0</accession>
<dbReference type="Pfam" id="PF13460">
    <property type="entry name" value="NAD_binding_10"/>
    <property type="match status" value="1"/>
</dbReference>
<gene>
    <name evidence="2" type="ORF">BJ989_002178</name>
</gene>
<dbReference type="AlphaFoldDB" id="A0A7Y9USJ0"/>
<protein>
    <submittedName>
        <fullName evidence="2">Uncharacterized protein YbjT (DUF2867 family)</fullName>
    </submittedName>
</protein>
<evidence type="ECO:0000313" key="2">
    <source>
        <dbReference type="EMBL" id="NYG55874.1"/>
    </source>
</evidence>
<dbReference type="EMBL" id="JACCAC010000001">
    <property type="protein sequence ID" value="NYG55874.1"/>
    <property type="molecule type" value="Genomic_DNA"/>
</dbReference>
<organism evidence="2 3">
    <name type="scientific">Nocardioides perillae</name>
    <dbReference type="NCBI Taxonomy" id="1119534"/>
    <lineage>
        <taxon>Bacteria</taxon>
        <taxon>Bacillati</taxon>
        <taxon>Actinomycetota</taxon>
        <taxon>Actinomycetes</taxon>
        <taxon>Propionibacteriales</taxon>
        <taxon>Nocardioidaceae</taxon>
        <taxon>Nocardioides</taxon>
    </lineage>
</organism>
<evidence type="ECO:0000313" key="3">
    <source>
        <dbReference type="Proteomes" id="UP000544110"/>
    </source>
</evidence>
<reference evidence="2 3" key="1">
    <citation type="submission" date="2020-07" db="EMBL/GenBank/DDBJ databases">
        <title>Sequencing the genomes of 1000 actinobacteria strains.</title>
        <authorList>
            <person name="Klenk H.-P."/>
        </authorList>
    </citation>
    <scope>NUCLEOTIDE SEQUENCE [LARGE SCALE GENOMIC DNA]</scope>
    <source>
        <strain evidence="2 3">DSM 24552</strain>
    </source>
</reference>
<proteinExistence type="predicted"/>
<dbReference type="PANTHER" id="PTHR15020:SF50">
    <property type="entry name" value="UPF0659 PROTEIN YMR090W"/>
    <property type="match status" value="1"/>
</dbReference>
<dbReference type="InterPro" id="IPR036291">
    <property type="entry name" value="NAD(P)-bd_dom_sf"/>
</dbReference>
<keyword evidence="3" id="KW-1185">Reference proteome</keyword>